<dbReference type="PANTHER" id="PTHR11361">
    <property type="entry name" value="DNA MISMATCH REPAIR PROTEIN MUTS FAMILY MEMBER"/>
    <property type="match status" value="1"/>
</dbReference>
<feature type="domain" description="DNA mismatch repair proteins mutS family" evidence="4">
    <location>
        <begin position="331"/>
        <end position="515"/>
    </location>
</feature>
<evidence type="ECO:0000256" key="2">
    <source>
        <dbReference type="ARBA" id="ARBA00022840"/>
    </source>
</evidence>
<dbReference type="SUPFAM" id="SSF52540">
    <property type="entry name" value="P-loop containing nucleoside triphosphate hydrolases"/>
    <property type="match status" value="1"/>
</dbReference>
<evidence type="ECO:0000313" key="6">
    <source>
        <dbReference type="Proteomes" id="UP001198565"/>
    </source>
</evidence>
<proteinExistence type="predicted"/>
<dbReference type="SMART" id="SM00534">
    <property type="entry name" value="MUTSac"/>
    <property type="match status" value="1"/>
</dbReference>
<keyword evidence="2" id="KW-0067">ATP-binding</keyword>
<name>A0ABS7QQS0_9ACTN</name>
<dbReference type="PANTHER" id="PTHR11361:SF34">
    <property type="entry name" value="DNA MISMATCH REPAIR PROTEIN MSH1, MITOCHONDRIAL"/>
    <property type="match status" value="1"/>
</dbReference>
<evidence type="ECO:0000256" key="1">
    <source>
        <dbReference type="ARBA" id="ARBA00022741"/>
    </source>
</evidence>
<organism evidence="5 6">
    <name type="scientific">Streptantibioticus parmotrematis</name>
    <dbReference type="NCBI Taxonomy" id="2873249"/>
    <lineage>
        <taxon>Bacteria</taxon>
        <taxon>Bacillati</taxon>
        <taxon>Actinomycetota</taxon>
        <taxon>Actinomycetes</taxon>
        <taxon>Kitasatosporales</taxon>
        <taxon>Streptomycetaceae</taxon>
        <taxon>Streptantibioticus</taxon>
    </lineage>
</organism>
<dbReference type="Pfam" id="PF00488">
    <property type="entry name" value="MutS_V"/>
    <property type="match status" value="1"/>
</dbReference>
<dbReference type="EMBL" id="JAINVZ010000006">
    <property type="protein sequence ID" value="MBY8885520.1"/>
    <property type="molecule type" value="Genomic_DNA"/>
</dbReference>
<dbReference type="Proteomes" id="UP001198565">
    <property type="component" value="Unassembled WGS sequence"/>
</dbReference>
<keyword evidence="3" id="KW-0238">DNA-binding</keyword>
<dbReference type="InterPro" id="IPR045076">
    <property type="entry name" value="MutS"/>
</dbReference>
<dbReference type="InterPro" id="IPR000432">
    <property type="entry name" value="DNA_mismatch_repair_MutS_C"/>
</dbReference>
<sequence length="532" mass="58283">MSSPSVLFADPRDAAAVADGVAEPACFADLNLDQVVAALTAGREEYDLAPFFRHRLRTVDAVAHRHEVFRDLEDHAVAAGVDAFARRMRDVRRRVRRAGELRHPHQRDSWFLTAVEEYGTAVRGLVRVLDGARPRSAGLRAVHEHVTGYARSGAFTGLLRDAEDVGRGLASVRYCLTITGGRVKVSRYEGEADYGERVLAAFEKFKQTEGEGHLVGFGDHVAMNHVEEAVLDRVALLFPEVFDALEAFAGRHAAFLDEEVARFDREVQFYVAWREFTGRIAASGLSFCYPEVSDRSKRIGGREVFDLALADKLVESGTRVVPNDFHLEGPERVLVVSGPNQGGKTTFARTFGQLHHLAALGCPVPGTGARLFLCDRVFTHFERGENLRDLSGKLQDDLVRVRDILDHATADSVIVMNEVFTSTTLRDAVVLGTRVLERIIALDALCVCVTFVDELASLSGSTVSMVSTVVPDDPATRTFRVVRRPADGLSYALAIADKYGLTYERLVARIAGRAGVAGTGDDDERTEEGVAS</sequence>
<keyword evidence="6" id="KW-1185">Reference proteome</keyword>
<evidence type="ECO:0000256" key="3">
    <source>
        <dbReference type="ARBA" id="ARBA00023125"/>
    </source>
</evidence>
<keyword evidence="1" id="KW-0547">Nucleotide-binding</keyword>
<dbReference type="RefSeq" id="WP_222976969.1">
    <property type="nucleotide sequence ID" value="NZ_JAINVZ010000006.1"/>
</dbReference>
<comment type="caution">
    <text evidence="5">The sequence shown here is derived from an EMBL/GenBank/DDBJ whole genome shotgun (WGS) entry which is preliminary data.</text>
</comment>
<reference evidence="5 6" key="1">
    <citation type="submission" date="2021-08" db="EMBL/GenBank/DDBJ databases">
        <title>Streptomyces sp. PTM05 isolated from lichen.</title>
        <authorList>
            <person name="Somphong A."/>
            <person name="Phongsopitanun W."/>
            <person name="Tanasupawat S."/>
        </authorList>
    </citation>
    <scope>NUCLEOTIDE SEQUENCE [LARGE SCALE GENOMIC DNA]</scope>
    <source>
        <strain evidence="5 6">Ptm05</strain>
    </source>
</reference>
<accession>A0ABS7QQS0</accession>
<evidence type="ECO:0000313" key="5">
    <source>
        <dbReference type="EMBL" id="MBY8885520.1"/>
    </source>
</evidence>
<gene>
    <name evidence="5" type="ORF">K7472_11745</name>
</gene>
<protein>
    <recommendedName>
        <fullName evidence="4">DNA mismatch repair proteins mutS family domain-containing protein</fullName>
    </recommendedName>
</protein>
<dbReference type="InterPro" id="IPR027417">
    <property type="entry name" value="P-loop_NTPase"/>
</dbReference>
<evidence type="ECO:0000259" key="4">
    <source>
        <dbReference type="SMART" id="SM00534"/>
    </source>
</evidence>
<dbReference type="Gene3D" id="3.40.50.300">
    <property type="entry name" value="P-loop containing nucleotide triphosphate hydrolases"/>
    <property type="match status" value="1"/>
</dbReference>